<reference evidence="1 2" key="1">
    <citation type="submission" date="2019-06" db="EMBL/GenBank/DDBJ databases">
        <title>Genome of Methylobacterium sp. 17Sr1-39.</title>
        <authorList>
            <person name="Seo T."/>
        </authorList>
    </citation>
    <scope>NUCLEOTIDE SEQUENCE [LARGE SCALE GENOMIC DNA]</scope>
    <source>
        <strain evidence="1 2">17Sr1-39</strain>
    </source>
</reference>
<gene>
    <name evidence="1" type="ORF">FF100_00175</name>
</gene>
<keyword evidence="2" id="KW-1185">Reference proteome</keyword>
<evidence type="ECO:0000313" key="1">
    <source>
        <dbReference type="EMBL" id="TNC15731.1"/>
    </source>
</evidence>
<dbReference type="EMBL" id="VDDA01000001">
    <property type="protein sequence ID" value="TNC15731.1"/>
    <property type="molecule type" value="Genomic_DNA"/>
</dbReference>
<proteinExistence type="predicted"/>
<accession>A0A5C4LLP3</accession>
<name>A0A5C4LLP3_9HYPH</name>
<protein>
    <submittedName>
        <fullName evidence="1">Uncharacterized protein</fullName>
    </submittedName>
</protein>
<evidence type="ECO:0000313" key="2">
    <source>
        <dbReference type="Proteomes" id="UP000305267"/>
    </source>
</evidence>
<comment type="caution">
    <text evidence="1">The sequence shown here is derived from an EMBL/GenBank/DDBJ whole genome shotgun (WGS) entry which is preliminary data.</text>
</comment>
<dbReference type="AlphaFoldDB" id="A0A5C4LLP3"/>
<dbReference type="RefSeq" id="WP_139033554.1">
    <property type="nucleotide sequence ID" value="NZ_VDDA01000001.1"/>
</dbReference>
<organism evidence="1 2">
    <name type="scientific">Methylobacterium terricola</name>
    <dbReference type="NCBI Taxonomy" id="2583531"/>
    <lineage>
        <taxon>Bacteria</taxon>
        <taxon>Pseudomonadati</taxon>
        <taxon>Pseudomonadota</taxon>
        <taxon>Alphaproteobacteria</taxon>
        <taxon>Hyphomicrobiales</taxon>
        <taxon>Methylobacteriaceae</taxon>
        <taxon>Methylobacterium</taxon>
    </lineage>
</organism>
<dbReference type="Proteomes" id="UP000305267">
    <property type="component" value="Unassembled WGS sequence"/>
</dbReference>
<sequence>MVALPLERFQQVVHRLHRSVEASEEVRAWRDSPLVRVGLDAVPERLQFGRQSSPAWLATLRLAFVTEQA</sequence>